<dbReference type="Proteomes" id="UP001460270">
    <property type="component" value="Unassembled WGS sequence"/>
</dbReference>
<evidence type="ECO:0000259" key="1">
    <source>
        <dbReference type="PROSITE" id="PS50041"/>
    </source>
</evidence>
<feature type="domain" description="C-type lectin" evidence="1">
    <location>
        <begin position="44"/>
        <end position="164"/>
    </location>
</feature>
<comment type="caution">
    <text evidence="2">The sequence shown here is derived from an EMBL/GenBank/DDBJ whole genome shotgun (WGS) entry which is preliminary data.</text>
</comment>
<dbReference type="SUPFAM" id="SSF56436">
    <property type="entry name" value="C-type lectin-like"/>
    <property type="match status" value="2"/>
</dbReference>
<gene>
    <name evidence="2" type="ORF">WMY93_022351</name>
</gene>
<dbReference type="Pfam" id="PF00059">
    <property type="entry name" value="Lectin_C"/>
    <property type="match status" value="1"/>
</dbReference>
<name>A0AAW0NCJ0_9GOBI</name>
<reference evidence="3" key="1">
    <citation type="submission" date="2024-04" db="EMBL/GenBank/DDBJ databases">
        <title>Salinicola lusitanus LLJ914,a marine bacterium isolated from the Okinawa Trough.</title>
        <authorList>
            <person name="Li J."/>
        </authorList>
    </citation>
    <scope>NUCLEOTIDE SEQUENCE [LARGE SCALE GENOMIC DNA]</scope>
</reference>
<dbReference type="InterPro" id="IPR016186">
    <property type="entry name" value="C-type_lectin-like/link_sf"/>
</dbReference>
<dbReference type="Gene3D" id="3.10.100.10">
    <property type="entry name" value="Mannose-Binding Protein A, subunit A"/>
    <property type="match status" value="1"/>
</dbReference>
<dbReference type="PANTHER" id="PTHR45784:SF8">
    <property type="entry name" value="C-TYPE MANNOSE RECEPTOR 2-RELATED"/>
    <property type="match status" value="1"/>
</dbReference>
<dbReference type="EMBL" id="JBBPFD010000016">
    <property type="protein sequence ID" value="KAK7893199.1"/>
    <property type="molecule type" value="Genomic_DNA"/>
</dbReference>
<sequence>MWSGGGEVKWFNWDVNQPNKVQIEQYGAMRNYKWHDVSSKNENFHFFCYSEHVHVVMEQKTWEEALEHCREHYKDLAVIYSEKNMTTIQNDLNTEETTEHVWIGLRFLAGDWFWLDGNKSEYEAWSSGGKPKCPGEKLACGALVSKGDVWEARNCEEKLHFICD</sequence>
<evidence type="ECO:0000313" key="2">
    <source>
        <dbReference type="EMBL" id="KAK7893199.1"/>
    </source>
</evidence>
<protein>
    <recommendedName>
        <fullName evidence="1">C-type lectin domain-containing protein</fullName>
    </recommendedName>
</protein>
<dbReference type="InterPro" id="IPR001304">
    <property type="entry name" value="C-type_lectin-like"/>
</dbReference>
<organism evidence="2 3">
    <name type="scientific">Mugilogobius chulae</name>
    <name type="common">yellowstripe goby</name>
    <dbReference type="NCBI Taxonomy" id="88201"/>
    <lineage>
        <taxon>Eukaryota</taxon>
        <taxon>Metazoa</taxon>
        <taxon>Chordata</taxon>
        <taxon>Craniata</taxon>
        <taxon>Vertebrata</taxon>
        <taxon>Euteleostomi</taxon>
        <taxon>Actinopterygii</taxon>
        <taxon>Neopterygii</taxon>
        <taxon>Teleostei</taxon>
        <taxon>Neoteleostei</taxon>
        <taxon>Acanthomorphata</taxon>
        <taxon>Gobiaria</taxon>
        <taxon>Gobiiformes</taxon>
        <taxon>Gobioidei</taxon>
        <taxon>Gobiidae</taxon>
        <taxon>Gobionellinae</taxon>
        <taxon>Mugilogobius</taxon>
    </lineage>
</organism>
<evidence type="ECO:0000313" key="3">
    <source>
        <dbReference type="Proteomes" id="UP001460270"/>
    </source>
</evidence>
<dbReference type="PANTHER" id="PTHR45784">
    <property type="entry name" value="C-TYPE LECTIN DOMAIN FAMILY 20 MEMBER A-RELATED"/>
    <property type="match status" value="1"/>
</dbReference>
<proteinExistence type="predicted"/>
<accession>A0AAW0NCJ0</accession>
<keyword evidence="3" id="KW-1185">Reference proteome</keyword>
<dbReference type="AlphaFoldDB" id="A0AAW0NCJ0"/>
<dbReference type="InterPro" id="IPR016187">
    <property type="entry name" value="CTDL_fold"/>
</dbReference>
<dbReference type="PROSITE" id="PS50041">
    <property type="entry name" value="C_TYPE_LECTIN_2"/>
    <property type="match status" value="1"/>
</dbReference>
<dbReference type="SMART" id="SM00034">
    <property type="entry name" value="CLECT"/>
    <property type="match status" value="1"/>
</dbReference>